<protein>
    <submittedName>
        <fullName evidence="1">Uncharacterized protein</fullName>
    </submittedName>
</protein>
<feature type="non-terminal residue" evidence="1">
    <location>
        <position position="57"/>
    </location>
</feature>
<evidence type="ECO:0000313" key="2">
    <source>
        <dbReference type="Proteomes" id="UP000054190"/>
    </source>
</evidence>
<reference evidence="1 2" key="1">
    <citation type="submission" date="2014-04" db="EMBL/GenBank/DDBJ databases">
        <title>Genome evolution of avian class.</title>
        <authorList>
            <person name="Zhang G."/>
            <person name="Li C."/>
        </authorList>
    </citation>
    <scope>NUCLEOTIDE SEQUENCE [LARGE SCALE GENOMIC DNA]</scope>
    <source>
        <strain evidence="1">BGI_N341</strain>
    </source>
</reference>
<accession>A0A093GQU5</accession>
<name>A0A093GQU5_TYTAL</name>
<sequence>IALGTYFPDSVSLKKVPKEESACPGDTLEEMMPFGSIPCSKQYSSQQELPICTPAWP</sequence>
<dbReference type="EMBL" id="KK371086">
    <property type="protein sequence ID" value="KFV43615.1"/>
    <property type="molecule type" value="Genomic_DNA"/>
</dbReference>
<evidence type="ECO:0000313" key="1">
    <source>
        <dbReference type="EMBL" id="KFV43615.1"/>
    </source>
</evidence>
<keyword evidence="2" id="KW-1185">Reference proteome</keyword>
<feature type="non-terminal residue" evidence="1">
    <location>
        <position position="1"/>
    </location>
</feature>
<dbReference type="AlphaFoldDB" id="A0A093GQU5"/>
<organism evidence="1 2">
    <name type="scientific">Tyto alba</name>
    <name type="common">Barn owl</name>
    <dbReference type="NCBI Taxonomy" id="56313"/>
    <lineage>
        <taxon>Eukaryota</taxon>
        <taxon>Metazoa</taxon>
        <taxon>Chordata</taxon>
        <taxon>Craniata</taxon>
        <taxon>Vertebrata</taxon>
        <taxon>Euteleostomi</taxon>
        <taxon>Archelosauria</taxon>
        <taxon>Archosauria</taxon>
        <taxon>Dinosauria</taxon>
        <taxon>Saurischia</taxon>
        <taxon>Theropoda</taxon>
        <taxon>Coelurosauria</taxon>
        <taxon>Aves</taxon>
        <taxon>Neognathae</taxon>
        <taxon>Neoaves</taxon>
        <taxon>Telluraves</taxon>
        <taxon>Strigiformes</taxon>
        <taxon>Tytonidae</taxon>
        <taxon>Tyto</taxon>
    </lineage>
</organism>
<gene>
    <name evidence="1" type="ORF">N341_05800</name>
</gene>
<proteinExistence type="predicted"/>
<dbReference type="Proteomes" id="UP000054190">
    <property type="component" value="Unassembled WGS sequence"/>
</dbReference>